<comment type="cofactor">
    <cofactor evidence="1">
        <name>Mg(2+)</name>
        <dbReference type="ChEBI" id="CHEBI:18420"/>
    </cofactor>
    <text evidence="1">Binds 2 magnesium ions per subunit.</text>
</comment>
<name>A0A5K7YW97_9BACT</name>
<sequence length="353" mass="38647">MKSPADSPVLMSAAAEPGAGPSPDNPSRRKGALLGMFIGDALAMPVHWYYDRGALARDYGRVAGYLAPKNPHPDSILWRSSYTPVNERADILHDQARFWGRPGVHYHQFLRAGENTLNLKLCNLLIKTMQARGGYDADAYLSEYIAFMTTPGSHRDTYVEEYHRRFFANYASGKPPTACGVNEKHISGVIGMIPLIVYYAQDPDLARRLAMAHLGLTHLGSRMAAAGEFLADVLLPVLSGESLFDVIARKVRRQDNPLLGHPLMRWLADPDETVVGRRLSTACYVEDALPATAYLALKYHDKVERGLVANTRLGGDNAGRGAVLGALLGAANGHGSFPESWIRGLRHPPPDLI</sequence>
<gene>
    <name evidence="3" type="ORF">DSCA_28770</name>
</gene>
<keyword evidence="4" id="KW-1185">Reference proteome</keyword>
<organism evidence="3 4">
    <name type="scientific">Desulfosarcina alkanivorans</name>
    <dbReference type="NCBI Taxonomy" id="571177"/>
    <lineage>
        <taxon>Bacteria</taxon>
        <taxon>Pseudomonadati</taxon>
        <taxon>Thermodesulfobacteriota</taxon>
        <taxon>Desulfobacteria</taxon>
        <taxon>Desulfobacterales</taxon>
        <taxon>Desulfosarcinaceae</taxon>
        <taxon>Desulfosarcina</taxon>
    </lineage>
</organism>
<dbReference type="InterPro" id="IPR005502">
    <property type="entry name" value="Ribosyl_crysJ1"/>
</dbReference>
<reference evidence="3 4" key="1">
    <citation type="submission" date="2019-11" db="EMBL/GenBank/DDBJ databases">
        <title>Comparative genomics of hydrocarbon-degrading Desulfosarcina strains.</title>
        <authorList>
            <person name="Watanabe M."/>
            <person name="Kojima H."/>
            <person name="Fukui M."/>
        </authorList>
    </citation>
    <scope>NUCLEOTIDE SEQUENCE [LARGE SCALE GENOMIC DNA]</scope>
    <source>
        <strain evidence="3 4">PL12</strain>
    </source>
</reference>
<dbReference type="PANTHER" id="PTHR16222:SF34">
    <property type="entry name" value="ADP-RIBOSYLGLYCOHYDROLASE"/>
    <property type="match status" value="1"/>
</dbReference>
<proteinExistence type="predicted"/>
<dbReference type="Pfam" id="PF03747">
    <property type="entry name" value="ADP_ribosyl_GH"/>
    <property type="match status" value="1"/>
</dbReference>
<feature type="compositionally biased region" description="Low complexity" evidence="2">
    <location>
        <begin position="12"/>
        <end position="22"/>
    </location>
</feature>
<keyword evidence="3" id="KW-0378">Hydrolase</keyword>
<dbReference type="KEGG" id="dalk:DSCA_28770"/>
<dbReference type="Proteomes" id="UP000427906">
    <property type="component" value="Chromosome"/>
</dbReference>
<dbReference type="GO" id="GO:0046872">
    <property type="term" value="F:metal ion binding"/>
    <property type="evidence" value="ECO:0007669"/>
    <property type="project" value="UniProtKB-KW"/>
</dbReference>
<protein>
    <submittedName>
        <fullName evidence="3">ADP-ribosylglycohydrolase</fullName>
    </submittedName>
</protein>
<keyword evidence="1" id="KW-0460">Magnesium</keyword>
<evidence type="ECO:0000256" key="1">
    <source>
        <dbReference type="PIRSR" id="PIRSR605502-1"/>
    </source>
</evidence>
<dbReference type="PANTHER" id="PTHR16222">
    <property type="entry name" value="ADP-RIBOSYLGLYCOHYDROLASE"/>
    <property type="match status" value="1"/>
</dbReference>
<accession>A0A5K7YW97</accession>
<evidence type="ECO:0000256" key="2">
    <source>
        <dbReference type="SAM" id="MobiDB-lite"/>
    </source>
</evidence>
<dbReference type="RefSeq" id="WP_197904796.1">
    <property type="nucleotide sequence ID" value="NZ_AP021874.1"/>
</dbReference>
<feature type="region of interest" description="Disordered" evidence="2">
    <location>
        <begin position="1"/>
        <end position="26"/>
    </location>
</feature>
<dbReference type="InterPro" id="IPR050792">
    <property type="entry name" value="ADP-ribosylglycohydrolase"/>
</dbReference>
<dbReference type="AlphaFoldDB" id="A0A5K7YW97"/>
<dbReference type="InterPro" id="IPR036705">
    <property type="entry name" value="Ribosyl_crysJ1_sf"/>
</dbReference>
<dbReference type="Gene3D" id="1.10.4080.10">
    <property type="entry name" value="ADP-ribosylation/Crystallin J1"/>
    <property type="match status" value="1"/>
</dbReference>
<dbReference type="SUPFAM" id="SSF101478">
    <property type="entry name" value="ADP-ribosylglycohydrolase"/>
    <property type="match status" value="1"/>
</dbReference>
<keyword evidence="1" id="KW-0479">Metal-binding</keyword>
<dbReference type="EMBL" id="AP021874">
    <property type="protein sequence ID" value="BBO68947.1"/>
    <property type="molecule type" value="Genomic_DNA"/>
</dbReference>
<feature type="binding site" evidence="1">
    <location>
        <position position="316"/>
    </location>
    <ligand>
        <name>Mg(2+)</name>
        <dbReference type="ChEBI" id="CHEBI:18420"/>
        <label>1</label>
    </ligand>
</feature>
<evidence type="ECO:0000313" key="4">
    <source>
        <dbReference type="Proteomes" id="UP000427906"/>
    </source>
</evidence>
<dbReference type="GO" id="GO:0016787">
    <property type="term" value="F:hydrolase activity"/>
    <property type="evidence" value="ECO:0007669"/>
    <property type="project" value="UniProtKB-KW"/>
</dbReference>
<evidence type="ECO:0000313" key="3">
    <source>
        <dbReference type="EMBL" id="BBO68947.1"/>
    </source>
</evidence>